<dbReference type="EMBL" id="CP045095">
    <property type="protein sequence ID" value="QFQ94851.1"/>
    <property type="molecule type" value="Genomic_DNA"/>
</dbReference>
<protein>
    <submittedName>
        <fullName evidence="2">Uncharacterized protein</fullName>
    </submittedName>
</protein>
<feature type="compositionally biased region" description="Gly residues" evidence="1">
    <location>
        <begin position="83"/>
        <end position="93"/>
    </location>
</feature>
<dbReference type="AlphaFoldDB" id="A0A5P8JVF4"/>
<evidence type="ECO:0000256" key="1">
    <source>
        <dbReference type="SAM" id="MobiDB-lite"/>
    </source>
</evidence>
<name>A0A5P8JVF4_9ACTN</name>
<evidence type="ECO:0000313" key="2">
    <source>
        <dbReference type="EMBL" id="QFQ94851.1"/>
    </source>
</evidence>
<accession>A0A5P8JVF4</accession>
<dbReference type="KEGG" id="sphv:F9278_00055"/>
<keyword evidence="3" id="KW-1185">Reference proteome</keyword>
<reference evidence="2 3" key="1">
    <citation type="submission" date="2019-10" db="EMBL/GenBank/DDBJ databases">
        <title>Streptomyces sp. strain GY16 isolated from leaves of Broussonetia papyrifera.</title>
        <authorList>
            <person name="Mo P."/>
        </authorList>
    </citation>
    <scope>NUCLEOTIDE SEQUENCE [LARGE SCALE GENOMIC DNA]</scope>
    <source>
        <strain evidence="2 3">GY16</strain>
        <plasmid evidence="2 3">unnamed1</plasmid>
    </source>
</reference>
<proteinExistence type="predicted"/>
<evidence type="ECO:0000313" key="3">
    <source>
        <dbReference type="Proteomes" id="UP000327294"/>
    </source>
</evidence>
<feature type="region of interest" description="Disordered" evidence="1">
    <location>
        <begin position="72"/>
        <end position="93"/>
    </location>
</feature>
<gene>
    <name evidence="2" type="ORF">F9278_00055</name>
</gene>
<geneLocation type="plasmid" evidence="2 3">
    <name>unnamed1</name>
</geneLocation>
<organism evidence="2 3">
    <name type="scientific">Streptomyces phaeolivaceus</name>
    <dbReference type="NCBI Taxonomy" id="2653200"/>
    <lineage>
        <taxon>Bacteria</taxon>
        <taxon>Bacillati</taxon>
        <taxon>Actinomycetota</taxon>
        <taxon>Actinomycetes</taxon>
        <taxon>Kitasatosporales</taxon>
        <taxon>Streptomycetaceae</taxon>
        <taxon>Streptomyces</taxon>
    </lineage>
</organism>
<keyword evidence="2" id="KW-0614">Plasmid</keyword>
<sequence length="200" mass="21160">MTIARGSELAFAVEQLLAEYPTHDVTGDDDPVGAVLTIHDLPDPGQVGEVVDLKLTPGQVQDLLLLVQSEQDTQRRAQSDGDGQCGHCGGTGESGALQPTTHVLAWFPGELLDKDSAADGWELYDVVQWRAGGTPLARLGGTLLDGAVELLGQVADALGDDHEVVAFQRGTYDIDGFGYPSFDIQARPAEEPPADDGSRP</sequence>
<dbReference type="Proteomes" id="UP000327294">
    <property type="component" value="Plasmid unnamed1"/>
</dbReference>
<dbReference type="RefSeq" id="WP_152166386.1">
    <property type="nucleotide sequence ID" value="NZ_CP045095.1"/>
</dbReference>